<keyword evidence="3" id="KW-0732">Signal</keyword>
<reference evidence="4 5" key="1">
    <citation type="submission" date="2018-06" db="EMBL/GenBank/DDBJ databases">
        <title>Streptomyces reniochalinae sp. nov. and Streptomyces diacarnus sp. nov. from marine sponges.</title>
        <authorList>
            <person name="Li L."/>
        </authorList>
    </citation>
    <scope>NUCLEOTIDE SEQUENCE [LARGE SCALE GENOMIC DNA]</scope>
    <source>
        <strain evidence="4 5">LHW51701</strain>
    </source>
</reference>
<feature type="chain" id="PRO_5039026292" evidence="3">
    <location>
        <begin position="24"/>
        <end position="173"/>
    </location>
</feature>
<feature type="region of interest" description="Disordered" evidence="1">
    <location>
        <begin position="89"/>
        <end position="124"/>
    </location>
</feature>
<dbReference type="Proteomes" id="UP000252914">
    <property type="component" value="Unassembled WGS sequence"/>
</dbReference>
<keyword evidence="5" id="KW-1185">Reference proteome</keyword>
<evidence type="ECO:0000313" key="4">
    <source>
        <dbReference type="EMBL" id="RCG16842.1"/>
    </source>
</evidence>
<keyword evidence="2" id="KW-0812">Transmembrane</keyword>
<name>A0A367EGK7_9ACTN</name>
<evidence type="ECO:0000256" key="3">
    <source>
        <dbReference type="SAM" id="SignalP"/>
    </source>
</evidence>
<gene>
    <name evidence="4" type="ORF">DTL70_28380</name>
</gene>
<accession>A0A367EGK7</accession>
<comment type="caution">
    <text evidence="4">The sequence shown here is derived from an EMBL/GenBank/DDBJ whole genome shotgun (WGS) entry which is preliminary data.</text>
</comment>
<dbReference type="RefSeq" id="WP_114024875.1">
    <property type="nucleotide sequence ID" value="NZ_JBEYTF010000025.1"/>
</dbReference>
<protein>
    <submittedName>
        <fullName evidence="4">Uncharacterized protein</fullName>
    </submittedName>
</protein>
<dbReference type="AlphaFoldDB" id="A0A367EGK7"/>
<evidence type="ECO:0000256" key="1">
    <source>
        <dbReference type="SAM" id="MobiDB-lite"/>
    </source>
</evidence>
<organism evidence="4 5">
    <name type="scientific">Streptomyces diacarni</name>
    <dbReference type="NCBI Taxonomy" id="2800381"/>
    <lineage>
        <taxon>Bacteria</taxon>
        <taxon>Bacillati</taxon>
        <taxon>Actinomycetota</taxon>
        <taxon>Actinomycetes</taxon>
        <taxon>Kitasatosporales</taxon>
        <taxon>Streptomycetaceae</taxon>
        <taxon>Streptomyces</taxon>
    </lineage>
</organism>
<keyword evidence="2" id="KW-0472">Membrane</keyword>
<evidence type="ECO:0000256" key="2">
    <source>
        <dbReference type="SAM" id="Phobius"/>
    </source>
</evidence>
<feature type="transmembrane region" description="Helical" evidence="2">
    <location>
        <begin position="135"/>
        <end position="164"/>
    </location>
</feature>
<dbReference type="EMBL" id="QOIN01000058">
    <property type="protein sequence ID" value="RCG16842.1"/>
    <property type="molecule type" value="Genomic_DNA"/>
</dbReference>
<sequence length="173" mass="16353">MRITTVLALLVALLGGTFIASYAAAATAVRGPAHASDATGGPTGAGALAPARTFAVSGTSGASSGSVGSMSSAGGRYVTSGMNGVSGTSGMATTTSVGGMNGMGGTSSASSTTGAAGGGSPSGSGGARGWSAGSWIASAVVAGIALLFLTGPRLVALLVSVLRLTKRARRTRR</sequence>
<proteinExistence type="predicted"/>
<keyword evidence="2" id="KW-1133">Transmembrane helix</keyword>
<evidence type="ECO:0000313" key="5">
    <source>
        <dbReference type="Proteomes" id="UP000252914"/>
    </source>
</evidence>
<feature type="compositionally biased region" description="Gly residues" evidence="1">
    <location>
        <begin position="115"/>
        <end position="124"/>
    </location>
</feature>
<feature type="signal peptide" evidence="3">
    <location>
        <begin position="1"/>
        <end position="23"/>
    </location>
</feature>